<gene>
    <name evidence="8" type="ORF">CUNI_LOCUS12532</name>
</gene>
<evidence type="ECO:0000256" key="2">
    <source>
        <dbReference type="ARBA" id="ARBA00022598"/>
    </source>
</evidence>
<dbReference type="InterPro" id="IPR045851">
    <property type="entry name" value="AMP-bd_C_sf"/>
</dbReference>
<dbReference type="EMBL" id="CAJHNH020002519">
    <property type="protein sequence ID" value="CAG5126974.1"/>
    <property type="molecule type" value="Genomic_DNA"/>
</dbReference>
<dbReference type="SUPFAM" id="SSF56801">
    <property type="entry name" value="Acetyl-CoA synthetase-like"/>
    <property type="match status" value="1"/>
</dbReference>
<comment type="catalytic activity">
    <reaction evidence="3">
        <text>a very long-chain fatty acid + ATP + CoA = a very long-chain fatty acyl-CoA + AMP + diphosphate</text>
        <dbReference type="Rhea" id="RHEA:54536"/>
        <dbReference type="ChEBI" id="CHEBI:30616"/>
        <dbReference type="ChEBI" id="CHEBI:33019"/>
        <dbReference type="ChEBI" id="CHEBI:57287"/>
        <dbReference type="ChEBI" id="CHEBI:58950"/>
        <dbReference type="ChEBI" id="CHEBI:138261"/>
        <dbReference type="ChEBI" id="CHEBI:456215"/>
    </reaction>
    <physiologicalReaction direction="left-to-right" evidence="3">
        <dbReference type="Rhea" id="RHEA:54537"/>
    </physiologicalReaction>
</comment>
<proteinExistence type="inferred from homology"/>
<dbReference type="GO" id="GO:0005886">
    <property type="term" value="C:plasma membrane"/>
    <property type="evidence" value="ECO:0007669"/>
    <property type="project" value="TreeGrafter"/>
</dbReference>
<evidence type="ECO:0000313" key="9">
    <source>
        <dbReference type="Proteomes" id="UP000678393"/>
    </source>
</evidence>
<dbReference type="GO" id="GO:0004467">
    <property type="term" value="F:long-chain fatty acid-CoA ligase activity"/>
    <property type="evidence" value="ECO:0007669"/>
    <property type="project" value="TreeGrafter"/>
</dbReference>
<comment type="caution">
    <text evidence="8">The sequence shown here is derived from an EMBL/GenBank/DDBJ whole genome shotgun (WGS) entry which is preliminary data.</text>
</comment>
<dbReference type="PANTHER" id="PTHR43107">
    <property type="entry name" value="LONG-CHAIN FATTY ACID TRANSPORT PROTEIN"/>
    <property type="match status" value="1"/>
</dbReference>
<dbReference type="GO" id="GO:0005789">
    <property type="term" value="C:endoplasmic reticulum membrane"/>
    <property type="evidence" value="ECO:0007669"/>
    <property type="project" value="TreeGrafter"/>
</dbReference>
<accession>A0A8S3ZBQ9</accession>
<dbReference type="AlphaFoldDB" id="A0A8S3ZBQ9"/>
<evidence type="ECO:0000313" key="8">
    <source>
        <dbReference type="EMBL" id="CAG5126974.1"/>
    </source>
</evidence>
<evidence type="ECO:0000259" key="6">
    <source>
        <dbReference type="Pfam" id="PF00501"/>
    </source>
</evidence>
<comment type="catalytic activity">
    <reaction evidence="5">
        <text>tetracosanoate + ATP + CoA = tetracosanoyl-CoA + AMP + diphosphate</text>
        <dbReference type="Rhea" id="RHEA:33639"/>
        <dbReference type="ChEBI" id="CHEBI:30616"/>
        <dbReference type="ChEBI" id="CHEBI:31014"/>
        <dbReference type="ChEBI" id="CHEBI:33019"/>
        <dbReference type="ChEBI" id="CHEBI:57287"/>
        <dbReference type="ChEBI" id="CHEBI:65052"/>
        <dbReference type="ChEBI" id="CHEBI:456215"/>
    </reaction>
    <physiologicalReaction direction="left-to-right" evidence="5">
        <dbReference type="Rhea" id="RHEA:33640"/>
    </physiologicalReaction>
</comment>
<name>A0A8S3ZBQ9_9EUPU</name>
<reference evidence="8" key="1">
    <citation type="submission" date="2021-04" db="EMBL/GenBank/DDBJ databases">
        <authorList>
            <consortium name="Molecular Ecology Group"/>
        </authorList>
    </citation>
    <scope>NUCLEOTIDE SEQUENCE</scope>
</reference>
<dbReference type="Pfam" id="PF00501">
    <property type="entry name" value="AMP-binding"/>
    <property type="match status" value="1"/>
</dbReference>
<feature type="domain" description="AMP-binding enzyme C-terminal" evidence="7">
    <location>
        <begin position="486"/>
        <end position="564"/>
    </location>
</feature>
<keyword evidence="9" id="KW-1185">Reference proteome</keyword>
<sequence>MKVYQKVMLGSAGAVGTGAVALQTMFPWLKYDLQLIRAGKKMIKFRDDMLKSLLIDKFEKMVQESPRKTFIIFDDNHYTYEYVDQMACRVANIAKSWGLGPRDCVAMMIQNEPAFIWTFLGLQKLGVAVAFINHNLRAHSLVHSVLAADPGYLIVGAGDALLEAVIEIINDLSPVKVYIQGLGCWPPPAGVYSLDPLMVTTLPVAISPTVRQDLTVEDTCCYIYTSGTTGNPKPSIISHHKAISLGCCMVSVGLSSSDTIYLVLPLYHSSGGGIGFFGALDTGARIILRQKFSASHFWSDCRQHGATVIQYIGELFRYLISQPPNKLDAVHKVRVAFGNGLRRDIWLEVSRRFQIPQIAEFFGSTEGTALTLNLANRPGAIGRMSPLLNKLEAEPKVLVKFDYATAQPIRSKNGRCIRVAVGEPGLFLSKVPDYVISNGTFAMYRSSPEAIEQKLVRDAFTPGDLYFNYGDVFFCGKGENVSTTELANIISALSFVHDANVYGVTIPGSEGRAGMVALTLHEGCNLGPQELKELYDHVCDQLPVYARPLFVRLLDAAVVTATFKQQKVQLMNEGYDLNKVKDPLYFLDTDRATYSRLTEKHLVRFLSSKL</sequence>
<feature type="domain" description="AMP-dependent synthetase/ligase" evidence="6">
    <location>
        <begin position="58"/>
        <end position="385"/>
    </location>
</feature>
<dbReference type="OrthoDB" id="288590at2759"/>
<dbReference type="Gene3D" id="3.40.50.12780">
    <property type="entry name" value="N-terminal domain of ligase-like"/>
    <property type="match status" value="1"/>
</dbReference>
<dbReference type="Pfam" id="PF13193">
    <property type="entry name" value="AMP-binding_C"/>
    <property type="match status" value="1"/>
</dbReference>
<evidence type="ECO:0000256" key="5">
    <source>
        <dbReference type="ARBA" id="ARBA00048666"/>
    </source>
</evidence>
<dbReference type="InterPro" id="IPR042099">
    <property type="entry name" value="ANL_N_sf"/>
</dbReference>
<organism evidence="8 9">
    <name type="scientific">Candidula unifasciata</name>
    <dbReference type="NCBI Taxonomy" id="100452"/>
    <lineage>
        <taxon>Eukaryota</taxon>
        <taxon>Metazoa</taxon>
        <taxon>Spiralia</taxon>
        <taxon>Lophotrochozoa</taxon>
        <taxon>Mollusca</taxon>
        <taxon>Gastropoda</taxon>
        <taxon>Heterobranchia</taxon>
        <taxon>Euthyneura</taxon>
        <taxon>Panpulmonata</taxon>
        <taxon>Eupulmonata</taxon>
        <taxon>Stylommatophora</taxon>
        <taxon>Helicina</taxon>
        <taxon>Helicoidea</taxon>
        <taxon>Geomitridae</taxon>
        <taxon>Candidula</taxon>
    </lineage>
</organism>
<dbReference type="InterPro" id="IPR020845">
    <property type="entry name" value="AMP-binding_CS"/>
</dbReference>
<dbReference type="Proteomes" id="UP000678393">
    <property type="component" value="Unassembled WGS sequence"/>
</dbReference>
<dbReference type="GO" id="GO:0044539">
    <property type="term" value="P:long-chain fatty acid import into cell"/>
    <property type="evidence" value="ECO:0007669"/>
    <property type="project" value="TreeGrafter"/>
</dbReference>
<dbReference type="PROSITE" id="PS00455">
    <property type="entry name" value="AMP_BINDING"/>
    <property type="match status" value="1"/>
</dbReference>
<comment type="similarity">
    <text evidence="1">Belongs to the ATP-dependent AMP-binding enzyme family.</text>
</comment>
<dbReference type="InterPro" id="IPR000873">
    <property type="entry name" value="AMP-dep_synth/lig_dom"/>
</dbReference>
<evidence type="ECO:0000259" key="7">
    <source>
        <dbReference type="Pfam" id="PF13193"/>
    </source>
</evidence>
<dbReference type="InterPro" id="IPR025110">
    <property type="entry name" value="AMP-bd_C"/>
</dbReference>
<evidence type="ECO:0000256" key="3">
    <source>
        <dbReference type="ARBA" id="ARBA00036527"/>
    </source>
</evidence>
<dbReference type="GO" id="GO:0005324">
    <property type="term" value="F:long-chain fatty acid transmembrane transporter activity"/>
    <property type="evidence" value="ECO:0007669"/>
    <property type="project" value="TreeGrafter"/>
</dbReference>
<keyword evidence="2" id="KW-0436">Ligase</keyword>
<evidence type="ECO:0000256" key="1">
    <source>
        <dbReference type="ARBA" id="ARBA00006432"/>
    </source>
</evidence>
<evidence type="ECO:0000256" key="4">
    <source>
        <dbReference type="ARBA" id="ARBA00041297"/>
    </source>
</evidence>
<dbReference type="Gene3D" id="3.30.300.30">
    <property type="match status" value="1"/>
</dbReference>
<protein>
    <recommendedName>
        <fullName evidence="4">Long-chain-fatty-acid--CoA ligase</fullName>
    </recommendedName>
</protein>
<dbReference type="PANTHER" id="PTHR43107:SF22">
    <property type="entry name" value="VERY LONG-CHAIN ACYL-COA SYNTHETASE"/>
    <property type="match status" value="1"/>
</dbReference>